<dbReference type="Proteomes" id="UP001293593">
    <property type="component" value="Unassembled WGS sequence"/>
</dbReference>
<dbReference type="EMBL" id="JAWXYG010000005">
    <property type="protein sequence ID" value="KAK4272498.1"/>
    <property type="molecule type" value="Genomic_DNA"/>
</dbReference>
<gene>
    <name evidence="1" type="ORF">QN277_021050</name>
</gene>
<protein>
    <submittedName>
        <fullName evidence="1">Uncharacterized protein</fullName>
    </submittedName>
</protein>
<reference evidence="1" key="1">
    <citation type="submission" date="2023-10" db="EMBL/GenBank/DDBJ databases">
        <title>Chromosome-level genome of the transformable northern wattle, Acacia crassicarpa.</title>
        <authorList>
            <person name="Massaro I."/>
            <person name="Sinha N.R."/>
            <person name="Poethig S."/>
            <person name="Leichty A.R."/>
        </authorList>
    </citation>
    <scope>NUCLEOTIDE SEQUENCE</scope>
    <source>
        <strain evidence="1">Acra3RX</strain>
        <tissue evidence="1">Leaf</tissue>
    </source>
</reference>
<evidence type="ECO:0000313" key="1">
    <source>
        <dbReference type="EMBL" id="KAK4272498.1"/>
    </source>
</evidence>
<accession>A0AAE1MSP4</accession>
<proteinExistence type="predicted"/>
<keyword evidence="2" id="KW-1185">Reference proteome</keyword>
<evidence type="ECO:0000313" key="2">
    <source>
        <dbReference type="Proteomes" id="UP001293593"/>
    </source>
</evidence>
<comment type="caution">
    <text evidence="1">The sequence shown here is derived from an EMBL/GenBank/DDBJ whole genome shotgun (WGS) entry which is preliminary data.</text>
</comment>
<name>A0AAE1MSP4_9FABA</name>
<dbReference type="AlphaFoldDB" id="A0AAE1MSP4"/>
<organism evidence="1 2">
    <name type="scientific">Acacia crassicarpa</name>
    <name type="common">northern wattle</name>
    <dbReference type="NCBI Taxonomy" id="499986"/>
    <lineage>
        <taxon>Eukaryota</taxon>
        <taxon>Viridiplantae</taxon>
        <taxon>Streptophyta</taxon>
        <taxon>Embryophyta</taxon>
        <taxon>Tracheophyta</taxon>
        <taxon>Spermatophyta</taxon>
        <taxon>Magnoliopsida</taxon>
        <taxon>eudicotyledons</taxon>
        <taxon>Gunneridae</taxon>
        <taxon>Pentapetalae</taxon>
        <taxon>rosids</taxon>
        <taxon>fabids</taxon>
        <taxon>Fabales</taxon>
        <taxon>Fabaceae</taxon>
        <taxon>Caesalpinioideae</taxon>
        <taxon>mimosoid clade</taxon>
        <taxon>Acacieae</taxon>
        <taxon>Acacia</taxon>
    </lineage>
</organism>
<sequence length="90" mass="10343">MANIVVRHPPRPCFNPNLCCYSETNTLALVSNYDLFGKSFITRGDCVRFGISLFPWLELVQASMMVEKNWMGEEDRETQSHVPNFNLEEG</sequence>